<name>A0ABY7CLP5_9BASI</name>
<reference evidence="1" key="1">
    <citation type="submission" date="2022-10" db="EMBL/GenBank/DDBJ databases">
        <title>Puccinia triticina Genome sequencing and assembly.</title>
        <authorList>
            <person name="Li C."/>
        </authorList>
    </citation>
    <scope>NUCLEOTIDE SEQUENCE</scope>
    <source>
        <strain evidence="1">Pt15</strain>
    </source>
</reference>
<accession>A0ABY7CLP5</accession>
<dbReference type="EMBL" id="CP110426">
    <property type="protein sequence ID" value="WAQ86074.1"/>
    <property type="molecule type" value="Genomic_DNA"/>
</dbReference>
<sequence length="81" mass="8745">MRSVSCCQPAIRTPIIIAGLSQVFLPPELLSIAPRLVLKLNPSVLHKIPALPNPACLLPLSNPIHLPDVLSSPHCHTKKNC</sequence>
<keyword evidence="2" id="KW-1185">Reference proteome</keyword>
<dbReference type="Proteomes" id="UP001164743">
    <property type="component" value="Chromosome 6A"/>
</dbReference>
<gene>
    <name evidence="1" type="ORF">PtA15_6A704</name>
</gene>
<organism evidence="1 2">
    <name type="scientific">Puccinia triticina</name>
    <dbReference type="NCBI Taxonomy" id="208348"/>
    <lineage>
        <taxon>Eukaryota</taxon>
        <taxon>Fungi</taxon>
        <taxon>Dikarya</taxon>
        <taxon>Basidiomycota</taxon>
        <taxon>Pucciniomycotina</taxon>
        <taxon>Pucciniomycetes</taxon>
        <taxon>Pucciniales</taxon>
        <taxon>Pucciniaceae</taxon>
        <taxon>Puccinia</taxon>
    </lineage>
</organism>
<evidence type="ECO:0000313" key="2">
    <source>
        <dbReference type="Proteomes" id="UP001164743"/>
    </source>
</evidence>
<evidence type="ECO:0000313" key="1">
    <source>
        <dbReference type="EMBL" id="WAQ86074.1"/>
    </source>
</evidence>
<proteinExistence type="predicted"/>
<dbReference type="RefSeq" id="XP_053021629.1">
    <property type="nucleotide sequence ID" value="XM_053170438.1"/>
</dbReference>
<dbReference type="GeneID" id="77811333"/>
<protein>
    <submittedName>
        <fullName evidence="1">Uncharacterized protein</fullName>
    </submittedName>
</protein>